<reference evidence="1 2" key="1">
    <citation type="submission" date="2018-06" db="EMBL/GenBank/DDBJ databases">
        <authorList>
            <consortium name="Pathogen Informatics"/>
            <person name="Doyle S."/>
        </authorList>
    </citation>
    <scope>NUCLEOTIDE SEQUENCE [LARGE SCALE GENOMIC DNA]</scope>
    <source>
        <strain evidence="1 2">NCTC8580</strain>
    </source>
</reference>
<dbReference type="Proteomes" id="UP000255087">
    <property type="component" value="Unassembled WGS sequence"/>
</dbReference>
<dbReference type="RefSeq" id="WP_050092103.1">
    <property type="nucleotide sequence ID" value="NZ_CPWG01000004.1"/>
</dbReference>
<accession>A0A0T9J7S5</accession>
<proteinExistence type="predicted"/>
<dbReference type="GO" id="GO:0016853">
    <property type="term" value="F:isomerase activity"/>
    <property type="evidence" value="ECO:0007669"/>
    <property type="project" value="UniProtKB-KW"/>
</dbReference>
<gene>
    <name evidence="1" type="ORF">NCTC8580_02128</name>
</gene>
<keyword evidence="1" id="KW-0670">Pyruvate</keyword>
<protein>
    <submittedName>
        <fullName evidence="1">Hydroxypyruvate isomerase</fullName>
    </submittedName>
</protein>
<dbReference type="AlphaFoldDB" id="A0A0T9J7S5"/>
<dbReference type="EMBL" id="UHJC01000001">
    <property type="protein sequence ID" value="SUP82407.1"/>
    <property type="molecule type" value="Genomic_DNA"/>
</dbReference>
<sequence length="76" mass="8518">MGTIQITSAPEHYKLDEEERNHPYLLIFFGCINCVSWADYEYQPLVAATQVLALGEPLPATATYMTGEPHLSVVDF</sequence>
<keyword evidence="1" id="KW-0413">Isomerase</keyword>
<organism evidence="1 2">
    <name type="scientific">Yersinia pseudotuberculosis</name>
    <dbReference type="NCBI Taxonomy" id="633"/>
    <lineage>
        <taxon>Bacteria</taxon>
        <taxon>Pseudomonadati</taxon>
        <taxon>Pseudomonadota</taxon>
        <taxon>Gammaproteobacteria</taxon>
        <taxon>Enterobacterales</taxon>
        <taxon>Yersiniaceae</taxon>
        <taxon>Yersinia</taxon>
    </lineage>
</organism>
<evidence type="ECO:0000313" key="1">
    <source>
        <dbReference type="EMBL" id="SUP82407.1"/>
    </source>
</evidence>
<name>A0A0T9J7S5_YERPU</name>
<evidence type="ECO:0000313" key="2">
    <source>
        <dbReference type="Proteomes" id="UP000255087"/>
    </source>
</evidence>